<proteinExistence type="predicted"/>
<dbReference type="EMBL" id="CP101873">
    <property type="protein sequence ID" value="WMT06097.1"/>
    <property type="molecule type" value="Genomic_DNA"/>
</dbReference>
<evidence type="ECO:0000313" key="4">
    <source>
        <dbReference type="Proteomes" id="UP001224926"/>
    </source>
</evidence>
<feature type="domain" description="Pyrrolo-quinoline quinone repeat" evidence="2">
    <location>
        <begin position="61"/>
        <end position="206"/>
    </location>
</feature>
<dbReference type="SMART" id="SM00564">
    <property type="entry name" value="PQQ"/>
    <property type="match status" value="5"/>
</dbReference>
<organism evidence="3 4">
    <name type="scientific">Natrinema thermotolerans</name>
    <dbReference type="NCBI Taxonomy" id="121872"/>
    <lineage>
        <taxon>Archaea</taxon>
        <taxon>Methanobacteriati</taxon>
        <taxon>Methanobacteriota</taxon>
        <taxon>Stenosarchaea group</taxon>
        <taxon>Halobacteria</taxon>
        <taxon>Halobacteriales</taxon>
        <taxon>Natrialbaceae</taxon>
        <taxon>Natrinema</taxon>
    </lineage>
</organism>
<feature type="domain" description="Pyrrolo-quinoline quinone repeat" evidence="2">
    <location>
        <begin position="210"/>
        <end position="354"/>
    </location>
</feature>
<feature type="region of interest" description="Disordered" evidence="1">
    <location>
        <begin position="33"/>
        <end position="53"/>
    </location>
</feature>
<dbReference type="GeneID" id="84214665"/>
<dbReference type="AlphaFoldDB" id="A0AAF0P734"/>
<dbReference type="Proteomes" id="UP001224926">
    <property type="component" value="Chromosome"/>
</dbReference>
<dbReference type="PANTHER" id="PTHR34512:SF30">
    <property type="entry name" value="OUTER MEMBRANE PROTEIN ASSEMBLY FACTOR BAMB"/>
    <property type="match status" value="1"/>
</dbReference>
<dbReference type="PANTHER" id="PTHR34512">
    <property type="entry name" value="CELL SURFACE PROTEIN"/>
    <property type="match status" value="1"/>
</dbReference>
<dbReference type="Gene3D" id="2.130.10.10">
    <property type="entry name" value="YVTN repeat-like/Quinoprotein amine dehydrogenase"/>
    <property type="match status" value="1"/>
</dbReference>
<accession>A0AAF0P734</accession>
<sequence>MRPISRRGVLGTCGAALAFGAGCLGDGTDDEANGDGNGSAAESGTWPSFRGGPSNAAVADVDGFDEEPAERWTVDLPATPGTAAIADGTAYLAAGSRLSAIDLSNGDERWTVALEGARTGSPAIAEDAVVCPDAEGLLVVDHEGNDRRHVPYDGATTARLTAQQQAGPSVPSSPTVVDGTAYVGTPAGDLVAIGLADGAVTWRSPATDGWASLARQRQTAGGVTSPAVADGRVVVGTEAGIAAFDAADGSSEWTHDTERAVRSAPAVVDGAVYVGGATPVALAADSGEIQWGGKGTASLSLQATGESVRRQELPPMAPSVAVGDERVVRHDSDERLVALDRSDGSERWGAPLEEVESLSRSVGSAGTAQYAPSWSSPVIAGDAVVVGTTAGVVAVSLADGAGLWRLPTDSRVVASPAVADGAIVVGDGSGTVRALEA</sequence>
<dbReference type="InterPro" id="IPR011047">
    <property type="entry name" value="Quinoprotein_ADH-like_sf"/>
</dbReference>
<protein>
    <submittedName>
        <fullName evidence="3">PQQ-like beta-propeller repeat protein</fullName>
    </submittedName>
</protein>
<evidence type="ECO:0000313" key="3">
    <source>
        <dbReference type="EMBL" id="WMT06097.1"/>
    </source>
</evidence>
<feature type="domain" description="Pyrrolo-quinoline quinone repeat" evidence="2">
    <location>
        <begin position="372"/>
        <end position="437"/>
    </location>
</feature>
<reference evidence="3 4" key="1">
    <citation type="submission" date="2022-07" db="EMBL/GenBank/DDBJ databases">
        <title>Two temperate virus in Haloterrigena jeotgali A29.</title>
        <authorList>
            <person name="Deng X."/>
        </authorList>
    </citation>
    <scope>NUCLEOTIDE SEQUENCE [LARGE SCALE GENOMIC DNA]</scope>
    <source>
        <strain evidence="3 4">A29</strain>
    </source>
</reference>
<dbReference type="Gene3D" id="2.40.128.630">
    <property type="match status" value="2"/>
</dbReference>
<dbReference type="GeneID" id="39862334"/>
<dbReference type="InterPro" id="IPR002372">
    <property type="entry name" value="PQQ_rpt_dom"/>
</dbReference>
<dbReference type="InterPro" id="IPR018391">
    <property type="entry name" value="PQQ_b-propeller_rpt"/>
</dbReference>
<keyword evidence="4" id="KW-1185">Reference proteome</keyword>
<name>A0AAF0P734_9EURY</name>
<evidence type="ECO:0000256" key="1">
    <source>
        <dbReference type="SAM" id="MobiDB-lite"/>
    </source>
</evidence>
<dbReference type="PROSITE" id="PS51257">
    <property type="entry name" value="PROKAR_LIPOPROTEIN"/>
    <property type="match status" value="1"/>
</dbReference>
<evidence type="ECO:0000259" key="2">
    <source>
        <dbReference type="Pfam" id="PF13360"/>
    </source>
</evidence>
<dbReference type="SUPFAM" id="SSF50998">
    <property type="entry name" value="Quinoprotein alcohol dehydrogenase-like"/>
    <property type="match status" value="2"/>
</dbReference>
<dbReference type="InterPro" id="IPR015943">
    <property type="entry name" value="WD40/YVTN_repeat-like_dom_sf"/>
</dbReference>
<gene>
    <name evidence="3" type="ORF">NP511_11950</name>
</gene>
<dbReference type="Gene3D" id="2.40.10.480">
    <property type="match status" value="1"/>
</dbReference>
<dbReference type="Pfam" id="PF13360">
    <property type="entry name" value="PQQ_2"/>
    <property type="match status" value="3"/>
</dbReference>
<dbReference type="RefSeq" id="WP_049965666.1">
    <property type="nucleotide sequence ID" value="NZ_CP101873.1"/>
</dbReference>